<feature type="region of interest" description="Disordered" evidence="1">
    <location>
        <begin position="192"/>
        <end position="234"/>
    </location>
</feature>
<comment type="caution">
    <text evidence="2">The sequence shown here is derived from an EMBL/GenBank/DDBJ whole genome shotgun (WGS) entry which is preliminary data.</text>
</comment>
<accession>A0ABQ8JLP0</accession>
<gene>
    <name evidence="2" type="ORF">DERP_003813</name>
</gene>
<organism evidence="2 3">
    <name type="scientific">Dermatophagoides pteronyssinus</name>
    <name type="common">European house dust mite</name>
    <dbReference type="NCBI Taxonomy" id="6956"/>
    <lineage>
        <taxon>Eukaryota</taxon>
        <taxon>Metazoa</taxon>
        <taxon>Ecdysozoa</taxon>
        <taxon>Arthropoda</taxon>
        <taxon>Chelicerata</taxon>
        <taxon>Arachnida</taxon>
        <taxon>Acari</taxon>
        <taxon>Acariformes</taxon>
        <taxon>Sarcoptiformes</taxon>
        <taxon>Astigmata</taxon>
        <taxon>Psoroptidia</taxon>
        <taxon>Analgoidea</taxon>
        <taxon>Pyroglyphidae</taxon>
        <taxon>Dermatophagoidinae</taxon>
        <taxon>Dermatophagoides</taxon>
    </lineage>
</organism>
<evidence type="ECO:0000313" key="2">
    <source>
        <dbReference type="EMBL" id="KAH9423532.1"/>
    </source>
</evidence>
<name>A0ABQ8JLP0_DERPT</name>
<dbReference type="EMBL" id="NJHN03000032">
    <property type="protein sequence ID" value="KAH9423532.1"/>
    <property type="molecule type" value="Genomic_DNA"/>
</dbReference>
<dbReference type="Proteomes" id="UP000887458">
    <property type="component" value="Unassembled WGS sequence"/>
</dbReference>
<evidence type="ECO:0000256" key="1">
    <source>
        <dbReference type="SAM" id="MobiDB-lite"/>
    </source>
</evidence>
<proteinExistence type="predicted"/>
<keyword evidence="3" id="KW-1185">Reference proteome</keyword>
<feature type="compositionally biased region" description="Basic and acidic residues" evidence="1">
    <location>
        <begin position="225"/>
        <end position="234"/>
    </location>
</feature>
<sequence length="234" mass="25937">MVFGLMTSPIRMIFSLLLMQGISLTMFRAFLNQAIQRVDPLKFQFNLGNTNQSGSSTIQSSTSQSPSLSSLPLFQSLMQHYQQSQQLQVPPTPAPLVDQRVIDLVQLIRSMQPSLPPPSTTTTIIANTISINHPKLQQTTTQTPPALQIPIPTSNYPGGGIIMVIPPKIHSETSVSPTYSVSASNHIEKIYHNNRIDEDNEIEDGDHHDNEPVTTTTPKPKSRKTILEKEETKT</sequence>
<evidence type="ECO:0000313" key="3">
    <source>
        <dbReference type="Proteomes" id="UP000887458"/>
    </source>
</evidence>
<reference evidence="2 3" key="1">
    <citation type="journal article" date="2018" name="J. Allergy Clin. Immunol.">
        <title>High-quality assembly of Dermatophagoides pteronyssinus genome and transcriptome reveals a wide range of novel allergens.</title>
        <authorList>
            <person name="Liu X.Y."/>
            <person name="Yang K.Y."/>
            <person name="Wang M.Q."/>
            <person name="Kwok J.S."/>
            <person name="Zeng X."/>
            <person name="Yang Z."/>
            <person name="Xiao X.J."/>
            <person name="Lau C.P."/>
            <person name="Li Y."/>
            <person name="Huang Z.M."/>
            <person name="Ba J.G."/>
            <person name="Yim A.K."/>
            <person name="Ouyang C.Y."/>
            <person name="Ngai S.M."/>
            <person name="Chan T.F."/>
            <person name="Leung E.L."/>
            <person name="Liu L."/>
            <person name="Liu Z.G."/>
            <person name="Tsui S.K."/>
        </authorList>
    </citation>
    <scope>NUCLEOTIDE SEQUENCE [LARGE SCALE GENOMIC DNA]</scope>
    <source>
        <strain evidence="2">Derp</strain>
    </source>
</reference>
<protein>
    <submittedName>
        <fullName evidence="2">Uncharacterized protein</fullName>
    </submittedName>
</protein>
<reference evidence="2 3" key="2">
    <citation type="journal article" date="2022" name="Mol. Biol. Evol.">
        <title>Comparative Genomics Reveals Insights into the Divergent Evolution of Astigmatic Mites and Household Pest Adaptations.</title>
        <authorList>
            <person name="Xiong Q."/>
            <person name="Wan A.T."/>
            <person name="Liu X."/>
            <person name="Fung C.S."/>
            <person name="Xiao X."/>
            <person name="Malainual N."/>
            <person name="Hou J."/>
            <person name="Wang L."/>
            <person name="Wang M."/>
            <person name="Yang K.Y."/>
            <person name="Cui Y."/>
            <person name="Leung E.L."/>
            <person name="Nong W."/>
            <person name="Shin S.K."/>
            <person name="Au S.W."/>
            <person name="Jeong K.Y."/>
            <person name="Chew F.T."/>
            <person name="Hui J.H."/>
            <person name="Leung T.F."/>
            <person name="Tungtrongchitr A."/>
            <person name="Zhong N."/>
            <person name="Liu Z."/>
            <person name="Tsui S.K."/>
        </authorList>
    </citation>
    <scope>NUCLEOTIDE SEQUENCE [LARGE SCALE GENOMIC DNA]</scope>
    <source>
        <strain evidence="2">Derp</strain>
    </source>
</reference>